<dbReference type="InterPro" id="IPR051783">
    <property type="entry name" value="NAD(P)-dependent_oxidoreduct"/>
</dbReference>
<comment type="caution">
    <text evidence="2">The sequence shown here is derived from an EMBL/GenBank/DDBJ whole genome shotgun (WGS) entry which is preliminary data.</text>
</comment>
<accession>A0ABV2SGK8</accession>
<gene>
    <name evidence="2" type="ORF">V5J35_002102</name>
</gene>
<feature type="domain" description="NAD(P)-binding" evidence="1">
    <location>
        <begin position="17"/>
        <end position="123"/>
    </location>
</feature>
<name>A0ABV2SGK8_9GAMM</name>
<reference evidence="2 3" key="1">
    <citation type="submission" date="2024-06" db="EMBL/GenBank/DDBJ databases">
        <title>Genomic Encyclopedia of Type Strains, Phase V (KMG-V): Genome sequencing to study the core and pangenomes of soil and plant-associated prokaryotes.</title>
        <authorList>
            <person name="Whitman W."/>
        </authorList>
    </citation>
    <scope>NUCLEOTIDE SEQUENCE [LARGE SCALE GENOMIC DNA]</scope>
    <source>
        <strain evidence="2 3">NE40</strain>
    </source>
</reference>
<dbReference type="RefSeq" id="WP_354011191.1">
    <property type="nucleotide sequence ID" value="NZ_JBEWTA010000001.1"/>
</dbReference>
<protein>
    <submittedName>
        <fullName evidence="2">Nucleoside-diphosphate-sugar epimerase</fullName>
    </submittedName>
</protein>
<dbReference type="Proteomes" id="UP001549366">
    <property type="component" value="Unassembled WGS sequence"/>
</dbReference>
<dbReference type="Pfam" id="PF13460">
    <property type="entry name" value="NAD_binding_10"/>
    <property type="match status" value="1"/>
</dbReference>
<dbReference type="PANTHER" id="PTHR48079:SF6">
    <property type="entry name" value="NAD(P)-BINDING DOMAIN-CONTAINING PROTEIN-RELATED"/>
    <property type="match status" value="1"/>
</dbReference>
<dbReference type="EMBL" id="JBEWTB010000002">
    <property type="protein sequence ID" value="MET4756910.1"/>
    <property type="molecule type" value="Genomic_DNA"/>
</dbReference>
<sequence>MSSKPRISPRISIVGYGRVGLPLAKALKEKGYDVTGTVTGSDKREKLVAEGLDTHILSFDPQPQGDLAAAMEADVLVVTVPPSMRAPHEFPAVMENLANAAAGSGVKKVLLIATTSVYHQTGDVVREEDATPDASPFLGISWLPVEQLFSERDEFETTVVRFSGLMGGGINPGMYFAGRELKGANDPVNMIHIDDCVGVMAAIIEQDIWGEAFNASADEHPSKRDFYTKACESAGLSAPVFSDEPSPYRIVNCDKLKQRLGYVFKHPDPLAGLDS</sequence>
<organism evidence="2 3">
    <name type="scientific">Endozoicomonas lisbonensis</name>
    <dbReference type="NCBI Taxonomy" id="3120522"/>
    <lineage>
        <taxon>Bacteria</taxon>
        <taxon>Pseudomonadati</taxon>
        <taxon>Pseudomonadota</taxon>
        <taxon>Gammaproteobacteria</taxon>
        <taxon>Oceanospirillales</taxon>
        <taxon>Endozoicomonadaceae</taxon>
        <taxon>Endozoicomonas</taxon>
    </lineage>
</organism>
<dbReference type="Gene3D" id="3.40.50.720">
    <property type="entry name" value="NAD(P)-binding Rossmann-like Domain"/>
    <property type="match status" value="1"/>
</dbReference>
<evidence type="ECO:0000313" key="2">
    <source>
        <dbReference type="EMBL" id="MET4756910.1"/>
    </source>
</evidence>
<keyword evidence="3" id="KW-1185">Reference proteome</keyword>
<proteinExistence type="predicted"/>
<dbReference type="InterPro" id="IPR036291">
    <property type="entry name" value="NAD(P)-bd_dom_sf"/>
</dbReference>
<evidence type="ECO:0000313" key="3">
    <source>
        <dbReference type="Proteomes" id="UP001549366"/>
    </source>
</evidence>
<dbReference type="SUPFAM" id="SSF51735">
    <property type="entry name" value="NAD(P)-binding Rossmann-fold domains"/>
    <property type="match status" value="1"/>
</dbReference>
<dbReference type="PANTHER" id="PTHR48079">
    <property type="entry name" value="PROTEIN YEEZ"/>
    <property type="match status" value="1"/>
</dbReference>
<evidence type="ECO:0000259" key="1">
    <source>
        <dbReference type="Pfam" id="PF13460"/>
    </source>
</evidence>
<dbReference type="InterPro" id="IPR016040">
    <property type="entry name" value="NAD(P)-bd_dom"/>
</dbReference>